<proteinExistence type="predicted"/>
<gene>
    <name evidence="2" type="ORF">AFUS01_LOCUS38754</name>
</gene>
<dbReference type="EMBL" id="CAJVCH010549169">
    <property type="protein sequence ID" value="CAG7828855.1"/>
    <property type="molecule type" value="Genomic_DNA"/>
</dbReference>
<evidence type="ECO:0000313" key="2">
    <source>
        <dbReference type="EMBL" id="CAG7828855.1"/>
    </source>
</evidence>
<dbReference type="Proteomes" id="UP000708208">
    <property type="component" value="Unassembled WGS sequence"/>
</dbReference>
<feature type="compositionally biased region" description="Basic and acidic residues" evidence="1">
    <location>
        <begin position="1"/>
        <end position="18"/>
    </location>
</feature>
<keyword evidence="3" id="KW-1185">Reference proteome</keyword>
<organism evidence="2 3">
    <name type="scientific">Allacma fusca</name>
    <dbReference type="NCBI Taxonomy" id="39272"/>
    <lineage>
        <taxon>Eukaryota</taxon>
        <taxon>Metazoa</taxon>
        <taxon>Ecdysozoa</taxon>
        <taxon>Arthropoda</taxon>
        <taxon>Hexapoda</taxon>
        <taxon>Collembola</taxon>
        <taxon>Symphypleona</taxon>
        <taxon>Sminthuridae</taxon>
        <taxon>Allacma</taxon>
    </lineage>
</organism>
<comment type="caution">
    <text evidence="2">The sequence shown here is derived from an EMBL/GenBank/DDBJ whole genome shotgun (WGS) entry which is preliminary data.</text>
</comment>
<accession>A0A8J2PMB4</accession>
<evidence type="ECO:0000313" key="3">
    <source>
        <dbReference type="Proteomes" id="UP000708208"/>
    </source>
</evidence>
<reference evidence="2" key="1">
    <citation type="submission" date="2021-06" db="EMBL/GenBank/DDBJ databases">
        <authorList>
            <person name="Hodson N. C."/>
            <person name="Mongue J. A."/>
            <person name="Jaron S. K."/>
        </authorList>
    </citation>
    <scope>NUCLEOTIDE SEQUENCE</scope>
</reference>
<feature type="region of interest" description="Disordered" evidence="1">
    <location>
        <begin position="1"/>
        <end position="32"/>
    </location>
</feature>
<feature type="non-terminal residue" evidence="2">
    <location>
        <position position="1"/>
    </location>
</feature>
<sequence>EEAKEDLTSPAESPKEPVGENADQLDSSHTDDEKLFFNALGVTANIKPQAPKPPPPQGPSVLVPPGVPVAIYTTHPVTVQQQPTPVVTTLQGGGSTIISSQQQGAASNNIISQQPGPIVITNQLQGPGPTLINAKK</sequence>
<evidence type="ECO:0000256" key="1">
    <source>
        <dbReference type="SAM" id="MobiDB-lite"/>
    </source>
</evidence>
<protein>
    <submittedName>
        <fullName evidence="2">Uncharacterized protein</fullName>
    </submittedName>
</protein>
<dbReference type="AlphaFoldDB" id="A0A8J2PMB4"/>
<name>A0A8J2PMB4_9HEXA</name>